<comment type="caution">
    <text evidence="3">The sequence shown here is derived from an EMBL/GenBank/DDBJ whole genome shotgun (WGS) entry which is preliminary data.</text>
</comment>
<dbReference type="InterPro" id="IPR015410">
    <property type="entry name" value="DUF1985"/>
</dbReference>
<name>A0A6D2I1F2_9BRAS</name>
<feature type="region of interest" description="Disordered" evidence="1">
    <location>
        <begin position="1"/>
        <end position="66"/>
    </location>
</feature>
<accession>A0A6D2I1F2</accession>
<dbReference type="PANTHER" id="PTHR48449:SF1">
    <property type="entry name" value="DUF1985 DOMAIN-CONTAINING PROTEIN"/>
    <property type="match status" value="1"/>
</dbReference>
<proteinExistence type="predicted"/>
<protein>
    <recommendedName>
        <fullName evidence="2">DUF1985 domain-containing protein</fullName>
    </recommendedName>
</protein>
<sequence length="367" mass="40575">MVDPKVTVDGGEANSKKDAVGNGNRRRLRSADIEEDAPSTSTNPVMDSRERTESTKCNEGTETGGEAHLEGILPSRVFAMDCYPEPARLNIYSKASVIGSVADALAGTEALETLLGSQFRQLFMLLVAGCPNSGKLIHSILARQLITKKKYELWAVFGGKPIRFSIREFQRVSGLKCSKIPQGHPLVPVVSKERSRKWKELYGAHCKHMSVEGALKLLADKDLDECKRLPIALIILIDGVLVTNKTLKLTPAYVDKLEDVQAFLDFPWGRLSFIRTLHCFGPEPMSTKTPNPIKKLKKRLTQQTSACYGFPLALQLLALEAIPLLLEKIPDSMKTATFLEEPSFCESGTILLQAVKAEPFCYKLRTS</sequence>
<dbReference type="Pfam" id="PF09331">
    <property type="entry name" value="DUF1985"/>
    <property type="match status" value="1"/>
</dbReference>
<evidence type="ECO:0000313" key="4">
    <source>
        <dbReference type="Proteomes" id="UP000467841"/>
    </source>
</evidence>
<dbReference type="AlphaFoldDB" id="A0A6D2I1F2"/>
<dbReference type="EMBL" id="CACVBM020000510">
    <property type="protein sequence ID" value="CAA7019983.1"/>
    <property type="molecule type" value="Genomic_DNA"/>
</dbReference>
<evidence type="ECO:0000256" key="1">
    <source>
        <dbReference type="SAM" id="MobiDB-lite"/>
    </source>
</evidence>
<evidence type="ECO:0000259" key="2">
    <source>
        <dbReference type="Pfam" id="PF09331"/>
    </source>
</evidence>
<feature type="domain" description="DUF1985" evidence="2">
    <location>
        <begin position="141"/>
        <end position="276"/>
    </location>
</feature>
<evidence type="ECO:0000313" key="3">
    <source>
        <dbReference type="EMBL" id="CAA7019983.1"/>
    </source>
</evidence>
<feature type="compositionally biased region" description="Basic and acidic residues" evidence="1">
    <location>
        <begin position="47"/>
        <end position="56"/>
    </location>
</feature>
<reference evidence="3" key="1">
    <citation type="submission" date="2020-01" db="EMBL/GenBank/DDBJ databases">
        <authorList>
            <person name="Mishra B."/>
        </authorList>
    </citation>
    <scope>NUCLEOTIDE SEQUENCE [LARGE SCALE GENOMIC DNA]</scope>
</reference>
<dbReference type="PANTHER" id="PTHR48449">
    <property type="entry name" value="DUF1985 DOMAIN-CONTAINING PROTEIN"/>
    <property type="match status" value="1"/>
</dbReference>
<gene>
    <name evidence="3" type="ORF">MERR_LOCUS7218</name>
</gene>
<keyword evidence="4" id="KW-1185">Reference proteome</keyword>
<dbReference type="Proteomes" id="UP000467841">
    <property type="component" value="Unassembled WGS sequence"/>
</dbReference>
<organism evidence="3 4">
    <name type="scientific">Microthlaspi erraticum</name>
    <dbReference type="NCBI Taxonomy" id="1685480"/>
    <lineage>
        <taxon>Eukaryota</taxon>
        <taxon>Viridiplantae</taxon>
        <taxon>Streptophyta</taxon>
        <taxon>Embryophyta</taxon>
        <taxon>Tracheophyta</taxon>
        <taxon>Spermatophyta</taxon>
        <taxon>Magnoliopsida</taxon>
        <taxon>eudicotyledons</taxon>
        <taxon>Gunneridae</taxon>
        <taxon>Pentapetalae</taxon>
        <taxon>rosids</taxon>
        <taxon>malvids</taxon>
        <taxon>Brassicales</taxon>
        <taxon>Brassicaceae</taxon>
        <taxon>Coluteocarpeae</taxon>
        <taxon>Microthlaspi</taxon>
    </lineage>
</organism>
<dbReference type="OrthoDB" id="1052800at2759"/>